<organism evidence="2 3">
    <name type="scientific">Oceanobacillus zhaokaii</name>
    <dbReference type="NCBI Taxonomy" id="2052660"/>
    <lineage>
        <taxon>Bacteria</taxon>
        <taxon>Bacillati</taxon>
        <taxon>Bacillota</taxon>
        <taxon>Bacilli</taxon>
        <taxon>Bacillales</taxon>
        <taxon>Bacillaceae</taxon>
        <taxon>Oceanobacillus</taxon>
    </lineage>
</organism>
<proteinExistence type="predicted"/>
<dbReference type="AlphaFoldDB" id="A0A345PF35"/>
<dbReference type="InterPro" id="IPR016181">
    <property type="entry name" value="Acyl_CoA_acyltransferase"/>
</dbReference>
<dbReference type="KEGG" id="ocn:CUC15_06660"/>
<name>A0A345PF35_9BACI</name>
<protein>
    <submittedName>
        <fullName evidence="2">GNAT family N-acetyltransferase</fullName>
    </submittedName>
</protein>
<dbReference type="Gene3D" id="3.40.630.30">
    <property type="match status" value="1"/>
</dbReference>
<dbReference type="Pfam" id="PF00583">
    <property type="entry name" value="Acetyltransf_1"/>
    <property type="match status" value="1"/>
</dbReference>
<dbReference type="InterPro" id="IPR038764">
    <property type="entry name" value="GNAT_N_AcTrfase_prd"/>
</dbReference>
<feature type="domain" description="N-acetyltransferase" evidence="1">
    <location>
        <begin position="4"/>
        <end position="147"/>
    </location>
</feature>
<dbReference type="InterPro" id="IPR000182">
    <property type="entry name" value="GNAT_dom"/>
</dbReference>
<sequence>MNNIEIRPLETMDELIEMQKVEESVWQADSIPVHQTYTVLNNGGIILGAFDQNKMIGFLYSFAGFDGKSAYLCSHELGILPAYRKGGLGERMKQMQADLAKEAGYEIITWTFDPLESVNAYLNLHKLGAEGVLYKENYYGVMEDELNQGLPSDRIHIKWKINQRNIVRDLSIQQSQVLLEKKQDGSPQITDVFDCMENQSNTVWYMAFPEDFQTLKSENIALAKTWRFATRTIFEALFADGYKAVDIIRDKAKKQSFYVLEK</sequence>
<evidence type="ECO:0000313" key="2">
    <source>
        <dbReference type="EMBL" id="AXI08615.1"/>
    </source>
</evidence>
<dbReference type="PANTHER" id="PTHR41700:SF1">
    <property type="entry name" value="N-ACETYLTRANSFERASE DOMAIN-CONTAINING PROTEIN"/>
    <property type="match status" value="1"/>
</dbReference>
<keyword evidence="3" id="KW-1185">Reference proteome</keyword>
<gene>
    <name evidence="2" type="ORF">CUC15_06660</name>
</gene>
<accession>A0A345PF35</accession>
<dbReference type="Proteomes" id="UP000253908">
    <property type="component" value="Chromosome"/>
</dbReference>
<keyword evidence="2" id="KW-0808">Transferase</keyword>
<dbReference type="PANTHER" id="PTHR41700">
    <property type="entry name" value="GCN5-RELATED N-ACETYLTRANSFERASE"/>
    <property type="match status" value="1"/>
</dbReference>
<evidence type="ECO:0000313" key="3">
    <source>
        <dbReference type="Proteomes" id="UP000253908"/>
    </source>
</evidence>
<dbReference type="CDD" id="cd04301">
    <property type="entry name" value="NAT_SF"/>
    <property type="match status" value="1"/>
</dbReference>
<dbReference type="PROSITE" id="PS51186">
    <property type="entry name" value="GNAT"/>
    <property type="match status" value="1"/>
</dbReference>
<dbReference type="OrthoDB" id="9797990at2"/>
<dbReference type="EMBL" id="CP024848">
    <property type="protein sequence ID" value="AXI08615.1"/>
    <property type="molecule type" value="Genomic_DNA"/>
</dbReference>
<dbReference type="GO" id="GO:0016747">
    <property type="term" value="F:acyltransferase activity, transferring groups other than amino-acyl groups"/>
    <property type="evidence" value="ECO:0007669"/>
    <property type="project" value="InterPro"/>
</dbReference>
<evidence type="ECO:0000259" key="1">
    <source>
        <dbReference type="PROSITE" id="PS51186"/>
    </source>
</evidence>
<reference evidence="3" key="1">
    <citation type="submission" date="2017-11" db="EMBL/GenBank/DDBJ databases">
        <authorList>
            <person name="Zhu W."/>
        </authorList>
    </citation>
    <scope>NUCLEOTIDE SEQUENCE [LARGE SCALE GENOMIC DNA]</scope>
    <source>
        <strain evidence="3">160</strain>
    </source>
</reference>
<dbReference type="RefSeq" id="WP_114915912.1">
    <property type="nucleotide sequence ID" value="NZ_CP024848.1"/>
</dbReference>
<dbReference type="SUPFAM" id="SSF55729">
    <property type="entry name" value="Acyl-CoA N-acyltransferases (Nat)"/>
    <property type="match status" value="1"/>
</dbReference>